<comment type="function">
    <text evidence="10">Involved in ciliogenesis.</text>
</comment>
<evidence type="ECO:0000256" key="4">
    <source>
        <dbReference type="ARBA" id="ARBA00022490"/>
    </source>
</evidence>
<keyword evidence="8" id="KW-0206">Cytoskeleton</keyword>
<keyword evidence="7" id="KW-0969">Cilium</keyword>
<accession>A0A6P3RK14</accession>
<feature type="compositionally biased region" description="Basic and acidic residues" evidence="12">
    <location>
        <begin position="608"/>
        <end position="626"/>
    </location>
</feature>
<sequence>MAASHRAAKLAASSLQIPVDPITGARVAQYEREDPLEALAAAAALEEEEEKQEAAVRPARAPADFNTNVSGVDDRTHISSEDLVDFSGIYYSNEEYFRKLEELKAAHVETMAKLEKMYQNKLNLNEVQPVIIREEAPSVSSMSVLEKNSYHPISLTTSLSEPDLSHASSLIMTSSEDELPNLEKEYPEKNRRMTYAKELINNMWRNFSVKDYIQCEDANFPAVEKTKKKPKEWVPKITVPEPFQMMIREQKKKEENMKSKSDIEMVQKLLKKQEEDSECKKKFRANPVPAFVFLPLYHDIVKQNEERRKTMKEKYKEALLASQKPFKFIAREEQKQAIREKQLRDFFKSKKKTNRFKARLIPRSTYGLISNDRLKEEELYRNNRAQLRAQELLLNLSPLPRRPARRSFAARKSKCPEQAEKLKCKHRARCQTADFGDVPERYQRHPSEQKYLKPLTVCKPPDLHAASHASTKREKILADIVADEENLKEKRWPYLSPKHKSPVRSGSAKRVPYDCNPPMPTVSSRGREQATRKSEKERMREYRQELEEREEKLKNRPLLFERVAQKNARMAAEKHYSNILKALGISDEFVSKKGQCGRIFESFSDQEMKSFTEDKESFNEEEKIEERENEEENYFTDTNSQDSCREKDEADEESEEKSVEE</sequence>
<dbReference type="GO" id="GO:0044782">
    <property type="term" value="P:cilium organization"/>
    <property type="evidence" value="ECO:0007669"/>
    <property type="project" value="TreeGrafter"/>
</dbReference>
<dbReference type="GO" id="GO:0032391">
    <property type="term" value="C:photoreceptor connecting cilium"/>
    <property type="evidence" value="ECO:0007669"/>
    <property type="project" value="TreeGrafter"/>
</dbReference>
<dbReference type="PANTHER" id="PTHR21501">
    <property type="entry name" value="PROTEIN FAM-161"/>
    <property type="match status" value="1"/>
</dbReference>
<evidence type="ECO:0000256" key="5">
    <source>
        <dbReference type="ARBA" id="ARBA00022794"/>
    </source>
</evidence>
<keyword evidence="6" id="KW-0175">Coiled coil</keyword>
<evidence type="ECO:0000313" key="14">
    <source>
        <dbReference type="RefSeq" id="XP_011382654.1"/>
    </source>
</evidence>
<dbReference type="InterPro" id="IPR051655">
    <property type="entry name" value="FAM161"/>
</dbReference>
<keyword evidence="5" id="KW-0970">Cilium biogenesis/degradation</keyword>
<reference evidence="14" key="1">
    <citation type="submission" date="2025-08" db="UniProtKB">
        <authorList>
            <consortium name="RefSeq"/>
        </authorList>
    </citation>
    <scope>IDENTIFICATION</scope>
    <source>
        <tissue evidence="14">Kidney</tissue>
    </source>
</reference>
<evidence type="ECO:0000256" key="2">
    <source>
        <dbReference type="ARBA" id="ARBA00004120"/>
    </source>
</evidence>
<evidence type="ECO:0000256" key="1">
    <source>
        <dbReference type="ARBA" id="ARBA00004114"/>
    </source>
</evidence>
<dbReference type="GO" id="GO:0005814">
    <property type="term" value="C:centriole"/>
    <property type="evidence" value="ECO:0007669"/>
    <property type="project" value="UniProtKB-SubCell"/>
</dbReference>
<dbReference type="Pfam" id="PF10595">
    <property type="entry name" value="FAM161A_B"/>
    <property type="match status" value="1"/>
</dbReference>
<dbReference type="AlphaFoldDB" id="A0A6P3RK14"/>
<evidence type="ECO:0000256" key="11">
    <source>
        <dbReference type="ARBA" id="ARBA00039949"/>
    </source>
</evidence>
<name>A0A6P3RK14_PTEVA</name>
<dbReference type="CTD" id="84140"/>
<comment type="similarity">
    <text evidence="3">Belongs to the FAM161 family.</text>
</comment>
<feature type="compositionally biased region" description="Basic and acidic residues" evidence="12">
    <location>
        <begin position="525"/>
        <end position="550"/>
    </location>
</feature>
<dbReference type="PANTHER" id="PTHR21501:SF3">
    <property type="entry name" value="PROTEIN FAM161A"/>
    <property type="match status" value="1"/>
</dbReference>
<evidence type="ECO:0000256" key="10">
    <source>
        <dbReference type="ARBA" id="ARBA00037165"/>
    </source>
</evidence>
<evidence type="ECO:0000256" key="8">
    <source>
        <dbReference type="ARBA" id="ARBA00023212"/>
    </source>
</evidence>
<organism evidence="13 14">
    <name type="scientific">Pteropus vampyrus</name>
    <name type="common">Large flying fox</name>
    <dbReference type="NCBI Taxonomy" id="132908"/>
    <lineage>
        <taxon>Eukaryota</taxon>
        <taxon>Metazoa</taxon>
        <taxon>Chordata</taxon>
        <taxon>Craniata</taxon>
        <taxon>Vertebrata</taxon>
        <taxon>Euteleostomi</taxon>
        <taxon>Mammalia</taxon>
        <taxon>Eutheria</taxon>
        <taxon>Laurasiatheria</taxon>
        <taxon>Chiroptera</taxon>
        <taxon>Yinpterochiroptera</taxon>
        <taxon>Pteropodoidea</taxon>
        <taxon>Pteropodidae</taxon>
        <taxon>Pteropodinae</taxon>
        <taxon>Pteropus</taxon>
    </lineage>
</organism>
<keyword evidence="13" id="KW-1185">Reference proteome</keyword>
<dbReference type="InterPro" id="IPR019579">
    <property type="entry name" value="FAM161A/B"/>
</dbReference>
<gene>
    <name evidence="14" type="primary">FAM161A</name>
</gene>
<dbReference type="OrthoDB" id="2150121at2759"/>
<evidence type="ECO:0000313" key="13">
    <source>
        <dbReference type="Proteomes" id="UP000515202"/>
    </source>
</evidence>
<feature type="region of interest" description="Disordered" evidence="12">
    <location>
        <begin position="495"/>
        <end position="550"/>
    </location>
</feature>
<dbReference type="GeneID" id="105308398"/>
<proteinExistence type="inferred from homology"/>
<keyword evidence="9" id="KW-0966">Cell projection</keyword>
<evidence type="ECO:0000256" key="3">
    <source>
        <dbReference type="ARBA" id="ARBA00006663"/>
    </source>
</evidence>
<protein>
    <recommendedName>
        <fullName evidence="11">Protein FAM161A</fullName>
    </recommendedName>
</protein>
<feature type="region of interest" description="Disordered" evidence="12">
    <location>
        <begin position="608"/>
        <end position="661"/>
    </location>
</feature>
<dbReference type="Proteomes" id="UP000515202">
    <property type="component" value="Unplaced"/>
</dbReference>
<evidence type="ECO:0000256" key="9">
    <source>
        <dbReference type="ARBA" id="ARBA00023273"/>
    </source>
</evidence>
<evidence type="ECO:0000256" key="6">
    <source>
        <dbReference type="ARBA" id="ARBA00023054"/>
    </source>
</evidence>
<dbReference type="RefSeq" id="XP_011382654.1">
    <property type="nucleotide sequence ID" value="XM_011384352.2"/>
</dbReference>
<evidence type="ECO:0000256" key="7">
    <source>
        <dbReference type="ARBA" id="ARBA00023069"/>
    </source>
</evidence>
<keyword evidence="4" id="KW-0963">Cytoplasm</keyword>
<comment type="subcellular location">
    <subcellularLocation>
        <location evidence="2">Cytoplasm</location>
        <location evidence="2">Cytoskeleton</location>
        <location evidence="2">Cilium basal body</location>
    </subcellularLocation>
    <subcellularLocation>
        <location evidence="1">Cytoplasm</location>
        <location evidence="1">Cytoskeleton</location>
        <location evidence="1">Microtubule organizing center</location>
        <location evidence="1">Centrosome</location>
        <location evidence="1">Centriole</location>
    </subcellularLocation>
</comment>
<dbReference type="GO" id="GO:0036064">
    <property type="term" value="C:ciliary basal body"/>
    <property type="evidence" value="ECO:0007669"/>
    <property type="project" value="TreeGrafter"/>
</dbReference>
<evidence type="ECO:0000256" key="12">
    <source>
        <dbReference type="SAM" id="MobiDB-lite"/>
    </source>
</evidence>